<feature type="transmembrane region" description="Helical" evidence="1">
    <location>
        <begin position="285"/>
        <end position="306"/>
    </location>
</feature>
<gene>
    <name evidence="2" type="ORF">AGLY_004204</name>
</gene>
<evidence type="ECO:0000313" key="3">
    <source>
        <dbReference type="Proteomes" id="UP000475862"/>
    </source>
</evidence>
<sequence>MNGSNSTVFNENNSCDIFQFCRSDIARSFGTDRRTGAHNRLVIAILATLAVTSTRQTYLPTNNLHVDERASSRGLGLGGGNRRRLGLEREHLNFVRAACRRVHVVTALHVFGQVGLGAETLAAHRTLERLFAGVHALVIQQRRVRPERFRTVRALEPLVAPRARLLVVRRRLQLVLDQPQTVVVHPLVLQQVALGPERLGAQLARKRFFPGVHPLVVFQRGHRPELLAAVRTLPVRAVRTVVADVRDELRLGREVFVALFTSEHRRRRRRRRRRRHRRRRRNDRLRLCSLRGYLFLRLFLFLVLIVV</sequence>
<name>A0A6G0TXD9_APHGL</name>
<comment type="caution">
    <text evidence="2">The sequence shown here is derived from an EMBL/GenBank/DDBJ whole genome shotgun (WGS) entry which is preliminary data.</text>
</comment>
<keyword evidence="3" id="KW-1185">Reference proteome</keyword>
<dbReference type="PANTHER" id="PTHR33426">
    <property type="entry name" value="C2H2-TYPE DOMAIN-CONTAINING PROTEIN"/>
    <property type="match status" value="1"/>
</dbReference>
<accession>A0A6G0TXD9</accession>
<organism evidence="2 3">
    <name type="scientific">Aphis glycines</name>
    <name type="common">Soybean aphid</name>
    <dbReference type="NCBI Taxonomy" id="307491"/>
    <lineage>
        <taxon>Eukaryota</taxon>
        <taxon>Metazoa</taxon>
        <taxon>Ecdysozoa</taxon>
        <taxon>Arthropoda</taxon>
        <taxon>Hexapoda</taxon>
        <taxon>Insecta</taxon>
        <taxon>Pterygota</taxon>
        <taxon>Neoptera</taxon>
        <taxon>Paraneoptera</taxon>
        <taxon>Hemiptera</taxon>
        <taxon>Sternorrhyncha</taxon>
        <taxon>Aphidomorpha</taxon>
        <taxon>Aphidoidea</taxon>
        <taxon>Aphididae</taxon>
        <taxon>Aphidini</taxon>
        <taxon>Aphis</taxon>
        <taxon>Aphis</taxon>
    </lineage>
</organism>
<keyword evidence="1" id="KW-0812">Transmembrane</keyword>
<proteinExistence type="predicted"/>
<keyword evidence="1" id="KW-1133">Transmembrane helix</keyword>
<dbReference type="EMBL" id="VYZN01000013">
    <property type="protein sequence ID" value="KAE9540959.1"/>
    <property type="molecule type" value="Genomic_DNA"/>
</dbReference>
<reference evidence="2 3" key="1">
    <citation type="submission" date="2019-08" db="EMBL/GenBank/DDBJ databases">
        <title>The genome of the soybean aphid Biotype 1, its phylome, world population structure and adaptation to the North American continent.</title>
        <authorList>
            <person name="Giordano R."/>
            <person name="Donthu R.K."/>
            <person name="Hernandez A.G."/>
            <person name="Wright C.L."/>
            <person name="Zimin A.V."/>
        </authorList>
    </citation>
    <scope>NUCLEOTIDE SEQUENCE [LARGE SCALE GENOMIC DNA]</scope>
    <source>
        <tissue evidence="2">Whole aphids</tissue>
    </source>
</reference>
<dbReference type="Proteomes" id="UP000475862">
    <property type="component" value="Unassembled WGS sequence"/>
</dbReference>
<dbReference type="AlphaFoldDB" id="A0A6G0TXD9"/>
<evidence type="ECO:0000256" key="1">
    <source>
        <dbReference type="SAM" id="Phobius"/>
    </source>
</evidence>
<keyword evidence="1" id="KW-0472">Membrane</keyword>
<dbReference type="PANTHER" id="PTHR33426:SF45">
    <property type="entry name" value="IMMUNODEFICIENCY LENTIVIRAL MATRIX N-TERMINAL DOMAIN-CONTAINING PROTEIN-RELATED"/>
    <property type="match status" value="1"/>
</dbReference>
<protein>
    <submittedName>
        <fullName evidence="2">Uncharacterized protein</fullName>
    </submittedName>
</protein>
<evidence type="ECO:0000313" key="2">
    <source>
        <dbReference type="EMBL" id="KAE9540959.1"/>
    </source>
</evidence>